<feature type="binding site" evidence="8">
    <location>
        <begin position="147"/>
        <end position="149"/>
    </location>
    <ligand>
        <name>ATP</name>
        <dbReference type="ChEBI" id="CHEBI:30616"/>
    </ligand>
</feature>
<protein>
    <recommendedName>
        <fullName evidence="8">Tryptophan--tRNA ligase</fullName>
        <ecNumber evidence="8">6.1.1.2</ecNumber>
    </recommendedName>
    <alternativeName>
        <fullName evidence="8">Tryptophanyl-tRNA synthetase</fullName>
        <shortName evidence="8">TrpRS</shortName>
    </alternativeName>
</protein>
<reference evidence="10 11" key="1">
    <citation type="journal article" date="1992" name="Lakartidningen">
        <title>[Penicillin V and not amoxicillin is the first choice preparation in acute otitis].</title>
        <authorList>
            <person name="Kamme C."/>
            <person name="Lundgren K."/>
            <person name="Prellner K."/>
        </authorList>
    </citation>
    <scope>NUCLEOTIDE SEQUENCE [LARGE SCALE GENOMIC DNA]</scope>
    <source>
        <strain evidence="10 11">PC3053II</strain>
    </source>
</reference>
<dbReference type="NCBIfam" id="TIGR00233">
    <property type="entry name" value="trpS"/>
    <property type="match status" value="1"/>
</dbReference>
<keyword evidence="6 8" id="KW-0030">Aminoacyl-tRNA synthetase</keyword>
<dbReference type="EC" id="6.1.1.2" evidence="8"/>
<organism evidence="10 11">
    <name type="scientific">Brachyspira aalborgi</name>
    <dbReference type="NCBI Taxonomy" id="29522"/>
    <lineage>
        <taxon>Bacteria</taxon>
        <taxon>Pseudomonadati</taxon>
        <taxon>Spirochaetota</taxon>
        <taxon>Spirochaetia</taxon>
        <taxon>Brachyspirales</taxon>
        <taxon>Brachyspiraceae</taxon>
        <taxon>Brachyspira</taxon>
    </lineage>
</organism>
<evidence type="ECO:0000256" key="7">
    <source>
        <dbReference type="ARBA" id="ARBA00049929"/>
    </source>
</evidence>
<dbReference type="PRINTS" id="PR01039">
    <property type="entry name" value="TRNASYNTHTRP"/>
</dbReference>
<dbReference type="Pfam" id="PF00579">
    <property type="entry name" value="tRNA-synt_1b"/>
    <property type="match status" value="1"/>
</dbReference>
<comment type="function">
    <text evidence="8">Catalyzes the attachment of tryptophan to tRNA(Trp).</text>
</comment>
<dbReference type="RefSeq" id="WP_147530414.1">
    <property type="nucleotide sequence ID" value="NZ_SAYI01000012.1"/>
</dbReference>
<dbReference type="Proteomes" id="UP000322327">
    <property type="component" value="Unassembled WGS sequence"/>
</dbReference>
<dbReference type="InterPro" id="IPR002306">
    <property type="entry name" value="Trp-tRNA-ligase"/>
</dbReference>
<comment type="subunit">
    <text evidence="8">Homodimer.</text>
</comment>
<proteinExistence type="inferred from homology"/>
<keyword evidence="8" id="KW-0963">Cytoplasm</keyword>
<evidence type="ECO:0000256" key="9">
    <source>
        <dbReference type="RuleBase" id="RU363036"/>
    </source>
</evidence>
<keyword evidence="3 8" id="KW-0547">Nucleotide-binding</keyword>
<keyword evidence="5 8" id="KW-0648">Protein biosynthesis</keyword>
<sequence length="336" mass="38621">MSKKIMLSGIQPTGALHIGNYLGALKNWENILNEYYGFFFIADYHAITIEYDAKEMQKRIIDTAIEYLACGLNLEKCSIFVQSDVEPHTELAWIFNSIIPVAELERMTQYKDKSRKNAENINAALLTYPSLMAADILLYHPDIVPVGEDQEQHVELTRMIVRKFNNRYGEYFKEPETYHGKVLRILGLDGINKMSKSLNNHIPLRLSAEETEKLILQKAVTDPNRKLKTDKGNPEICNVYSYHKIFSSEEEQKEICKDCQSANIGCVQCKKALAKNINNELSPIREKIEKFSNDKDFVYDVLNEGKKSALKVAQKTLYEVRDLMGLLDKRRLNNSN</sequence>
<evidence type="ECO:0000256" key="6">
    <source>
        <dbReference type="ARBA" id="ARBA00023146"/>
    </source>
</evidence>
<comment type="subcellular location">
    <subcellularLocation>
        <location evidence="8">Cytoplasm</location>
    </subcellularLocation>
</comment>
<dbReference type="AlphaFoldDB" id="A0A5C8G5P5"/>
<dbReference type="SUPFAM" id="SSF52374">
    <property type="entry name" value="Nucleotidylyl transferase"/>
    <property type="match status" value="1"/>
</dbReference>
<gene>
    <name evidence="8 10" type="primary">trpS</name>
    <name evidence="10" type="ORF">EPJ76_02625</name>
</gene>
<dbReference type="GO" id="GO:0004830">
    <property type="term" value="F:tryptophan-tRNA ligase activity"/>
    <property type="evidence" value="ECO:0007669"/>
    <property type="project" value="UniProtKB-UniRule"/>
</dbReference>
<feature type="binding site" evidence="8">
    <location>
        <begin position="193"/>
        <end position="197"/>
    </location>
    <ligand>
        <name>ATP</name>
        <dbReference type="ChEBI" id="CHEBI:30616"/>
    </ligand>
</feature>
<dbReference type="Gene3D" id="3.40.50.620">
    <property type="entry name" value="HUPs"/>
    <property type="match status" value="1"/>
</dbReference>
<evidence type="ECO:0000256" key="3">
    <source>
        <dbReference type="ARBA" id="ARBA00022741"/>
    </source>
</evidence>
<name>A0A5C8G5P5_9SPIR</name>
<evidence type="ECO:0000256" key="2">
    <source>
        <dbReference type="ARBA" id="ARBA00022598"/>
    </source>
</evidence>
<feature type="binding site" evidence="8">
    <location>
        <begin position="11"/>
        <end position="13"/>
    </location>
    <ligand>
        <name>ATP</name>
        <dbReference type="ChEBI" id="CHEBI:30616"/>
    </ligand>
</feature>
<dbReference type="PANTHER" id="PTHR43766">
    <property type="entry name" value="TRYPTOPHAN--TRNA LIGASE, MITOCHONDRIAL"/>
    <property type="match status" value="1"/>
</dbReference>
<dbReference type="InterPro" id="IPR024109">
    <property type="entry name" value="Trp-tRNA-ligase_bac-type"/>
</dbReference>
<keyword evidence="2 8" id="KW-0436">Ligase</keyword>
<evidence type="ECO:0000256" key="5">
    <source>
        <dbReference type="ARBA" id="ARBA00022917"/>
    </source>
</evidence>
<dbReference type="EMBL" id="SAYI01000012">
    <property type="protein sequence ID" value="TXJ57231.1"/>
    <property type="molecule type" value="Genomic_DNA"/>
</dbReference>
<evidence type="ECO:0000313" key="10">
    <source>
        <dbReference type="EMBL" id="TXJ57231.1"/>
    </source>
</evidence>
<dbReference type="GO" id="GO:0005829">
    <property type="term" value="C:cytosol"/>
    <property type="evidence" value="ECO:0007669"/>
    <property type="project" value="TreeGrafter"/>
</dbReference>
<evidence type="ECO:0000256" key="1">
    <source>
        <dbReference type="ARBA" id="ARBA00005594"/>
    </source>
</evidence>
<dbReference type="HAMAP" id="MF_00140_B">
    <property type="entry name" value="Trp_tRNA_synth_B"/>
    <property type="match status" value="1"/>
</dbReference>
<comment type="similarity">
    <text evidence="1 8 9">Belongs to the class-I aminoacyl-tRNA synthetase family.</text>
</comment>
<dbReference type="PANTHER" id="PTHR43766:SF1">
    <property type="entry name" value="TRYPTOPHAN--TRNA LIGASE, MITOCHONDRIAL"/>
    <property type="match status" value="1"/>
</dbReference>
<dbReference type="InterPro" id="IPR001412">
    <property type="entry name" value="aa-tRNA-synth_I_CS"/>
</dbReference>
<dbReference type="Gene3D" id="1.10.240.10">
    <property type="entry name" value="Tyrosyl-Transfer RNA Synthetase"/>
    <property type="match status" value="1"/>
</dbReference>
<evidence type="ECO:0000313" key="11">
    <source>
        <dbReference type="Proteomes" id="UP000322327"/>
    </source>
</evidence>
<dbReference type="InterPro" id="IPR014729">
    <property type="entry name" value="Rossmann-like_a/b/a_fold"/>
</dbReference>
<dbReference type="GO" id="GO:0006436">
    <property type="term" value="P:tryptophanyl-tRNA aminoacylation"/>
    <property type="evidence" value="ECO:0007669"/>
    <property type="project" value="UniProtKB-UniRule"/>
</dbReference>
<dbReference type="InterPro" id="IPR002305">
    <property type="entry name" value="aa-tRNA-synth_Ic"/>
</dbReference>
<dbReference type="InterPro" id="IPR050203">
    <property type="entry name" value="Trp-tRNA_synthetase"/>
</dbReference>
<keyword evidence="4 8" id="KW-0067">ATP-binding</keyword>
<dbReference type="PROSITE" id="PS00178">
    <property type="entry name" value="AA_TRNA_LIGASE_I"/>
    <property type="match status" value="1"/>
</dbReference>
<feature type="binding site" evidence="8">
    <location>
        <position position="185"/>
    </location>
    <ligand>
        <name>ATP</name>
        <dbReference type="ChEBI" id="CHEBI:30616"/>
    </ligand>
</feature>
<dbReference type="FunFam" id="1.10.240.10:FF:000005">
    <property type="entry name" value="Tryptophan--tRNA ligase"/>
    <property type="match status" value="1"/>
</dbReference>
<dbReference type="CDD" id="cd00806">
    <property type="entry name" value="TrpRS_core"/>
    <property type="match status" value="1"/>
</dbReference>
<feature type="binding site" evidence="8">
    <location>
        <begin position="19"/>
        <end position="20"/>
    </location>
    <ligand>
        <name>ATP</name>
        <dbReference type="ChEBI" id="CHEBI:30616"/>
    </ligand>
</feature>
<comment type="catalytic activity">
    <reaction evidence="7 8">
        <text>tRNA(Trp) + L-tryptophan + ATP = L-tryptophyl-tRNA(Trp) + AMP + diphosphate + H(+)</text>
        <dbReference type="Rhea" id="RHEA:24080"/>
        <dbReference type="Rhea" id="RHEA-COMP:9671"/>
        <dbReference type="Rhea" id="RHEA-COMP:9705"/>
        <dbReference type="ChEBI" id="CHEBI:15378"/>
        <dbReference type="ChEBI" id="CHEBI:30616"/>
        <dbReference type="ChEBI" id="CHEBI:33019"/>
        <dbReference type="ChEBI" id="CHEBI:57912"/>
        <dbReference type="ChEBI" id="CHEBI:78442"/>
        <dbReference type="ChEBI" id="CHEBI:78535"/>
        <dbReference type="ChEBI" id="CHEBI:456215"/>
        <dbReference type="EC" id="6.1.1.2"/>
    </reaction>
</comment>
<feature type="short sequence motif" description="'KMSKS' region" evidence="8">
    <location>
        <begin position="193"/>
        <end position="197"/>
    </location>
</feature>
<comment type="caution">
    <text evidence="10">The sequence shown here is derived from an EMBL/GenBank/DDBJ whole genome shotgun (WGS) entry which is preliminary data.</text>
</comment>
<feature type="binding site" evidence="8">
    <location>
        <position position="135"/>
    </location>
    <ligand>
        <name>L-tryptophan</name>
        <dbReference type="ChEBI" id="CHEBI:57912"/>
    </ligand>
</feature>
<evidence type="ECO:0000256" key="4">
    <source>
        <dbReference type="ARBA" id="ARBA00022840"/>
    </source>
</evidence>
<accession>A0A5C8G5P5</accession>
<feature type="short sequence motif" description="'HIGH' region" evidence="8">
    <location>
        <begin position="12"/>
        <end position="20"/>
    </location>
</feature>
<dbReference type="GO" id="GO:0005524">
    <property type="term" value="F:ATP binding"/>
    <property type="evidence" value="ECO:0007669"/>
    <property type="project" value="UniProtKB-UniRule"/>
</dbReference>
<evidence type="ECO:0000256" key="8">
    <source>
        <dbReference type="HAMAP-Rule" id="MF_00140"/>
    </source>
</evidence>